<dbReference type="RefSeq" id="WP_190837290.1">
    <property type="nucleotide sequence ID" value="NZ_CAWPPI010000119.1"/>
</dbReference>
<dbReference type="Proteomes" id="UP000629098">
    <property type="component" value="Unassembled WGS sequence"/>
</dbReference>
<comment type="caution">
    <text evidence="1">The sequence shown here is derived from an EMBL/GenBank/DDBJ whole genome shotgun (WGS) entry which is preliminary data.</text>
</comment>
<dbReference type="AlphaFoldDB" id="A0A8J7CB84"/>
<reference evidence="1" key="1">
    <citation type="submission" date="2020-09" db="EMBL/GenBank/DDBJ databases">
        <title>Iningainema tapete sp. nov. (Scytonemataceae, Cyanobacteria) from greenhouses in central Florida (USA) produces two types of nodularin with biosynthetic potential for microcystin-LR and anabaenopeptins.</title>
        <authorList>
            <person name="Berthold D.E."/>
            <person name="Lefler F.W."/>
            <person name="Huang I.-S."/>
            <person name="Abdulla H."/>
            <person name="Zimba P.V."/>
            <person name="Laughinghouse H.D. IV."/>
        </authorList>
    </citation>
    <scope>NUCLEOTIDE SEQUENCE</scope>
    <source>
        <strain evidence="1">BLCCT55</strain>
    </source>
</reference>
<evidence type="ECO:0008006" key="3">
    <source>
        <dbReference type="Google" id="ProtNLM"/>
    </source>
</evidence>
<proteinExistence type="predicted"/>
<name>A0A8J7CB84_9CYAN</name>
<accession>A0A8J7CB84</accession>
<keyword evidence="2" id="KW-1185">Reference proteome</keyword>
<sequence length="69" mass="8344">MSVHDQTISKIRILPEYLVQEVSDFIDTLLLKHYSHHFTECQEIVESDYDYLINLEDYENRLARGEIKW</sequence>
<dbReference type="EMBL" id="JACXAE010000119">
    <property type="protein sequence ID" value="MBD2778051.1"/>
    <property type="molecule type" value="Genomic_DNA"/>
</dbReference>
<evidence type="ECO:0000313" key="2">
    <source>
        <dbReference type="Proteomes" id="UP000629098"/>
    </source>
</evidence>
<gene>
    <name evidence="1" type="ORF">ICL16_39920</name>
</gene>
<organism evidence="1 2">
    <name type="scientific">Iningainema tapete BLCC-T55</name>
    <dbReference type="NCBI Taxonomy" id="2748662"/>
    <lineage>
        <taxon>Bacteria</taxon>
        <taxon>Bacillati</taxon>
        <taxon>Cyanobacteriota</taxon>
        <taxon>Cyanophyceae</taxon>
        <taxon>Nostocales</taxon>
        <taxon>Scytonemataceae</taxon>
        <taxon>Iningainema tapete</taxon>
    </lineage>
</organism>
<evidence type="ECO:0000313" key="1">
    <source>
        <dbReference type="EMBL" id="MBD2778051.1"/>
    </source>
</evidence>
<protein>
    <recommendedName>
        <fullName evidence="3">DUF2281 domain-containing protein</fullName>
    </recommendedName>
</protein>